<evidence type="ECO:0000313" key="1">
    <source>
        <dbReference type="EMBL" id="CAM9646414.1"/>
    </source>
</evidence>
<dbReference type="Proteomes" id="UP001162501">
    <property type="component" value="Chromosome 14"/>
</dbReference>
<evidence type="ECO:0000313" key="2">
    <source>
        <dbReference type="Proteomes" id="UP001162501"/>
    </source>
</evidence>
<dbReference type="EMBL" id="OX596098">
    <property type="protein sequence ID" value="CAM9646414.1"/>
    <property type="molecule type" value="Genomic_DNA"/>
</dbReference>
<gene>
    <name evidence="1" type="ORF">MRATA1EN22A_LOCUS5454</name>
</gene>
<protein>
    <submittedName>
        <fullName evidence="1">Uncharacterized protein</fullName>
    </submittedName>
</protein>
<proteinExistence type="predicted"/>
<name>A0AC59YF51_RANTA</name>
<reference evidence="1" key="1">
    <citation type="submission" date="2023-05" db="EMBL/GenBank/DDBJ databases">
        <authorList>
            <consortium name="ELIXIR-Norway"/>
        </authorList>
    </citation>
    <scope>NUCLEOTIDE SEQUENCE</scope>
</reference>
<reference evidence="1" key="2">
    <citation type="submission" date="2025-03" db="EMBL/GenBank/DDBJ databases">
        <authorList>
            <consortium name="ELIXIR-Norway"/>
            <consortium name="Elixir Norway"/>
        </authorList>
    </citation>
    <scope>NUCLEOTIDE SEQUENCE</scope>
</reference>
<accession>A0AC59YF51</accession>
<organism evidence="1 2">
    <name type="scientific">Rangifer tarandus platyrhynchus</name>
    <name type="common">Svalbard reindeer</name>
    <dbReference type="NCBI Taxonomy" id="3082113"/>
    <lineage>
        <taxon>Eukaryota</taxon>
        <taxon>Metazoa</taxon>
        <taxon>Chordata</taxon>
        <taxon>Craniata</taxon>
        <taxon>Vertebrata</taxon>
        <taxon>Euteleostomi</taxon>
        <taxon>Mammalia</taxon>
        <taxon>Eutheria</taxon>
        <taxon>Laurasiatheria</taxon>
        <taxon>Artiodactyla</taxon>
        <taxon>Ruminantia</taxon>
        <taxon>Pecora</taxon>
        <taxon>Cervidae</taxon>
        <taxon>Odocoileinae</taxon>
        <taxon>Rangifer</taxon>
    </lineage>
</organism>
<sequence length="72" mass="8013">MESIIGAAFAKLHDNREQQARPQGLALDTRARVLPPGRCPSRKSQAESGVPSRLLLAQVRWIPPLATQTLRW</sequence>